<dbReference type="InterPro" id="IPR053793">
    <property type="entry name" value="PB1-like"/>
</dbReference>
<organism evidence="5 6">
    <name type="scientific">Stentor coeruleus</name>
    <dbReference type="NCBI Taxonomy" id="5963"/>
    <lineage>
        <taxon>Eukaryota</taxon>
        <taxon>Sar</taxon>
        <taxon>Alveolata</taxon>
        <taxon>Ciliophora</taxon>
        <taxon>Postciliodesmatophora</taxon>
        <taxon>Heterotrichea</taxon>
        <taxon>Heterotrichida</taxon>
        <taxon>Stentoridae</taxon>
        <taxon>Stentor</taxon>
    </lineage>
</organism>
<dbReference type="EMBL" id="MPUH01000342">
    <property type="protein sequence ID" value="OMJ82382.1"/>
    <property type="molecule type" value="Genomic_DNA"/>
</dbReference>
<dbReference type="InterPro" id="IPR015940">
    <property type="entry name" value="UBA"/>
</dbReference>
<dbReference type="CDD" id="cd05992">
    <property type="entry name" value="PB1"/>
    <property type="match status" value="1"/>
</dbReference>
<name>A0A1R2C018_9CILI</name>
<dbReference type="SUPFAM" id="SSF54277">
    <property type="entry name" value="CAD &amp; PB1 domains"/>
    <property type="match status" value="1"/>
</dbReference>
<keyword evidence="6" id="KW-1185">Reference proteome</keyword>
<evidence type="ECO:0000313" key="6">
    <source>
        <dbReference type="Proteomes" id="UP000187209"/>
    </source>
</evidence>
<accession>A0A1R2C018</accession>
<evidence type="ECO:0000259" key="3">
    <source>
        <dbReference type="PROSITE" id="PS50030"/>
    </source>
</evidence>
<feature type="domain" description="UBA" evidence="3">
    <location>
        <begin position="271"/>
        <end position="311"/>
    </location>
</feature>
<dbReference type="GO" id="GO:0005776">
    <property type="term" value="C:autophagosome"/>
    <property type="evidence" value="ECO:0007669"/>
    <property type="project" value="UniProtKB-SubCell"/>
</dbReference>
<evidence type="ECO:0008006" key="7">
    <source>
        <dbReference type="Google" id="ProtNLM"/>
    </source>
</evidence>
<dbReference type="Proteomes" id="UP000187209">
    <property type="component" value="Unassembled WGS sequence"/>
</dbReference>
<dbReference type="AlphaFoldDB" id="A0A1R2C018"/>
<dbReference type="InterPro" id="IPR009060">
    <property type="entry name" value="UBA-like_sf"/>
</dbReference>
<dbReference type="SUPFAM" id="SSF46934">
    <property type="entry name" value="UBA-like"/>
    <property type="match status" value="1"/>
</dbReference>
<keyword evidence="2" id="KW-0968">Cytoplasmic vesicle</keyword>
<dbReference type="OrthoDB" id="661148at2759"/>
<sequence>MSLNRKITLKIVRGEEIRVMHLMPSTWAELQESLNNMYGSSNFHITYLDEEGDHITIGNDMDLEEAYNFYSGKPSMKLFIKPKNVVEDYEEFKTEQPNEKKSECNQEGQNWGQWAEWGENAWSRCFRGFGRGGRCRGMWDMLRGAGKMKKQMKKMWKEKSKVAKGYKMKVLQKSFPKRWVVSCGSTIIITWSVMNKGQFSWTEGSVIEDLNGTLKLLEPVYISEVNPGEVCNISINVQVPIDQGKHNGLWSLSVNGQCAGILRAKVYASAETNTAKVETLISMGFTREVAMRALEENGGDLDLAVSNILHS</sequence>
<dbReference type="SMART" id="SM00165">
    <property type="entry name" value="UBA"/>
    <property type="match status" value="1"/>
</dbReference>
<feature type="domain" description="PB1" evidence="4">
    <location>
        <begin position="6"/>
        <end position="83"/>
    </location>
</feature>
<dbReference type="PROSITE" id="PS50030">
    <property type="entry name" value="UBA"/>
    <property type="match status" value="1"/>
</dbReference>
<reference evidence="5 6" key="1">
    <citation type="submission" date="2016-11" db="EMBL/GenBank/DDBJ databases">
        <title>The macronuclear genome of Stentor coeruleus: a giant cell with tiny introns.</title>
        <authorList>
            <person name="Slabodnick M."/>
            <person name="Ruby J.G."/>
            <person name="Reiff S.B."/>
            <person name="Swart E.C."/>
            <person name="Gosai S."/>
            <person name="Prabakaran S."/>
            <person name="Witkowska E."/>
            <person name="Larue G.E."/>
            <person name="Fisher S."/>
            <person name="Freeman R.M."/>
            <person name="Gunawardena J."/>
            <person name="Chu W."/>
            <person name="Stover N.A."/>
            <person name="Gregory B.D."/>
            <person name="Nowacki M."/>
            <person name="Derisi J."/>
            <person name="Roy S.W."/>
            <person name="Marshall W.F."/>
            <person name="Sood P."/>
        </authorList>
    </citation>
    <scope>NUCLEOTIDE SEQUENCE [LARGE SCALE GENOMIC DNA]</scope>
    <source>
        <strain evidence="5">WM001</strain>
    </source>
</reference>
<dbReference type="Gene3D" id="2.60.40.10">
    <property type="entry name" value="Immunoglobulins"/>
    <property type="match status" value="1"/>
</dbReference>
<dbReference type="PROSITE" id="PS51745">
    <property type="entry name" value="PB1"/>
    <property type="match status" value="1"/>
</dbReference>
<dbReference type="PANTHER" id="PTHR20930:SF0">
    <property type="entry name" value="PROTEIN ILRUN"/>
    <property type="match status" value="1"/>
</dbReference>
<protein>
    <recommendedName>
        <fullName evidence="7">UBA domain-containing protein</fullName>
    </recommendedName>
</protein>
<dbReference type="Pfam" id="PF16158">
    <property type="entry name" value="N_BRCA1_IG"/>
    <property type="match status" value="1"/>
</dbReference>
<dbReference type="InterPro" id="IPR013783">
    <property type="entry name" value="Ig-like_fold"/>
</dbReference>
<comment type="caution">
    <text evidence="5">The sequence shown here is derived from an EMBL/GenBank/DDBJ whole genome shotgun (WGS) entry which is preliminary data.</text>
</comment>
<evidence type="ECO:0000313" key="5">
    <source>
        <dbReference type="EMBL" id="OMJ82382.1"/>
    </source>
</evidence>
<evidence type="ECO:0000256" key="1">
    <source>
        <dbReference type="ARBA" id="ARBA00004419"/>
    </source>
</evidence>
<dbReference type="InterPro" id="IPR000270">
    <property type="entry name" value="PB1_dom"/>
</dbReference>
<dbReference type="CDD" id="cd14270">
    <property type="entry name" value="UBA"/>
    <property type="match status" value="1"/>
</dbReference>
<dbReference type="GO" id="GO:0031410">
    <property type="term" value="C:cytoplasmic vesicle"/>
    <property type="evidence" value="ECO:0007669"/>
    <property type="project" value="UniProtKB-KW"/>
</dbReference>
<dbReference type="InterPro" id="IPR032350">
    <property type="entry name" value="Nbr1_FW"/>
</dbReference>
<gene>
    <name evidence="5" type="ORF">SteCoe_16919</name>
</gene>
<evidence type="ECO:0000256" key="2">
    <source>
        <dbReference type="ARBA" id="ARBA00023329"/>
    </source>
</evidence>
<dbReference type="Gene3D" id="1.10.8.10">
    <property type="entry name" value="DNA helicase RuvA subunit, C-terminal domain"/>
    <property type="match status" value="1"/>
</dbReference>
<dbReference type="Gene3D" id="3.10.20.90">
    <property type="entry name" value="Phosphatidylinositol 3-kinase Catalytic Subunit, Chain A, domain 1"/>
    <property type="match status" value="1"/>
</dbReference>
<evidence type="ECO:0000259" key="4">
    <source>
        <dbReference type="PROSITE" id="PS51745"/>
    </source>
</evidence>
<dbReference type="Pfam" id="PF00627">
    <property type="entry name" value="UBA"/>
    <property type="match status" value="1"/>
</dbReference>
<dbReference type="PANTHER" id="PTHR20930">
    <property type="entry name" value="OVARIAN CARCINOMA ANTIGEN CA125-RELATED"/>
    <property type="match status" value="1"/>
</dbReference>
<dbReference type="SMART" id="SM00666">
    <property type="entry name" value="PB1"/>
    <property type="match status" value="1"/>
</dbReference>
<comment type="subcellular location">
    <subcellularLocation>
        <location evidence="1">Cytoplasmic vesicle</location>
        <location evidence="1">Autophagosome</location>
    </subcellularLocation>
</comment>
<proteinExistence type="predicted"/>
<dbReference type="Pfam" id="PF00564">
    <property type="entry name" value="PB1"/>
    <property type="match status" value="1"/>
</dbReference>